<dbReference type="Proteomes" id="UP001151760">
    <property type="component" value="Unassembled WGS sequence"/>
</dbReference>
<protein>
    <recommendedName>
        <fullName evidence="1">Reverse transcriptase domain-containing protein</fullName>
    </recommendedName>
</protein>
<reference evidence="2" key="2">
    <citation type="submission" date="2022-01" db="EMBL/GenBank/DDBJ databases">
        <authorList>
            <person name="Yamashiro T."/>
            <person name="Shiraishi A."/>
            <person name="Satake H."/>
            <person name="Nakayama K."/>
        </authorList>
    </citation>
    <scope>NUCLEOTIDE SEQUENCE</scope>
</reference>
<dbReference type="CDD" id="cd01650">
    <property type="entry name" value="RT_nLTR_like"/>
    <property type="match status" value="1"/>
</dbReference>
<evidence type="ECO:0000313" key="2">
    <source>
        <dbReference type="EMBL" id="GJS84492.1"/>
    </source>
</evidence>
<dbReference type="Pfam" id="PF13966">
    <property type="entry name" value="zf-RVT"/>
    <property type="match status" value="1"/>
</dbReference>
<evidence type="ECO:0000313" key="3">
    <source>
        <dbReference type="Proteomes" id="UP001151760"/>
    </source>
</evidence>
<sequence>MIYLSQSGISFLRHRRDKVMGSSTIDIAMREFKECVEEIEVMDVQRTGMKFTWNQKPRGVDGILKKIDRIMANLDFFDLFPGGHAIFQPYRLSDHSPAVLCLPTVVPMKPKPFKFTNILVQNKGFKDVVNEGWNKTVSGFHMYKVVVRLRHMKKAFRKLMYDGGNLHANVIRLRHELDTVQRDLDRDPCNATLREEAAVYLNTYNEAILLEEGFLKQKAKVEWLRDGDSNSAYFHKSVKSRMNRSRIDVISNSDGVIFQNENVANAFVSHYENFLGQADVVVPLCSDDLFSNQLDEADALVMIREVSDQEIKDALFSMGNDKAPGPDGYTAAFFKEAWSIISKDFILAIREFFVNGKLLKELNHTIIALLPKVNAPSRVNDFRPISCCNVLFKCISKIIANRIKDSLKVLVSSNQSAFVPGRNIADNILLTQELMHNYHLDRGPSRCAFKVDIQKAYDTVDWGFLKDILLGFGFHMRLIGWIMECVTTTSFSISINGALHGYFKGKRGLRQGDPLSPYLFTLVMEILTLMIRRRVLNSDSFKFHPYCFKLDLVNLCFADDLFLFSHGDVNSSKVIMEALDEFRDASGLTPSIPKSTAYFCNVLNHVKLSILQIFPFEEGKLPVKYLGVPLVSSRLMFRDCKELIEKVQARVDNWKNKFLSTAGRLQLIQSVIGSLHVFWASVFVLPSQVLLDIEQIMRGFLWCQGKLRNGQAKVAWEEICLPKIEGGLGIRRLACFNNALMVPHIWNLINRKESLWVQWIHSYKLANRNFWDIPIRGNMTCGWRKILRLRPLIRDFIRYKVGDGSSISVWHDCWCDYSPLTNIISNRSIYSAGLHQATTISGVVSAGQFTWPQEWYSTYPLLNSLTPPIIKPGVRDSVVWRDLDGVIKPFSVHSVWNSIRPRSDKVPWFHCVWFTGCIPRHALNFWLIVKRRLKTQDKLKAWDKVNPDKRVCSLCEGQEDSHEHLFFECSFSKQIWQQVKCYAGLSGSDFSIDNIIQDIIPFAMKRSSKSICAKLVVAAASFFIWQERNNRLFRSEKRSVDNVVACIFNTVRLKLVSFTWKKSRAVLDIMKLWKIESIRLQD</sequence>
<dbReference type="SUPFAM" id="SSF56672">
    <property type="entry name" value="DNA/RNA polymerases"/>
    <property type="match status" value="1"/>
</dbReference>
<comment type="caution">
    <text evidence="2">The sequence shown here is derived from an EMBL/GenBank/DDBJ whole genome shotgun (WGS) entry which is preliminary data.</text>
</comment>
<proteinExistence type="predicted"/>
<accession>A0ABQ4Z642</accession>
<organism evidence="2 3">
    <name type="scientific">Tanacetum coccineum</name>
    <dbReference type="NCBI Taxonomy" id="301880"/>
    <lineage>
        <taxon>Eukaryota</taxon>
        <taxon>Viridiplantae</taxon>
        <taxon>Streptophyta</taxon>
        <taxon>Embryophyta</taxon>
        <taxon>Tracheophyta</taxon>
        <taxon>Spermatophyta</taxon>
        <taxon>Magnoliopsida</taxon>
        <taxon>eudicotyledons</taxon>
        <taxon>Gunneridae</taxon>
        <taxon>Pentapetalae</taxon>
        <taxon>asterids</taxon>
        <taxon>campanulids</taxon>
        <taxon>Asterales</taxon>
        <taxon>Asteraceae</taxon>
        <taxon>Asteroideae</taxon>
        <taxon>Anthemideae</taxon>
        <taxon>Anthemidinae</taxon>
        <taxon>Tanacetum</taxon>
    </lineage>
</organism>
<name>A0ABQ4Z642_9ASTR</name>
<dbReference type="Pfam" id="PF00078">
    <property type="entry name" value="RVT_1"/>
    <property type="match status" value="1"/>
</dbReference>
<reference evidence="2" key="1">
    <citation type="journal article" date="2022" name="Int. J. Mol. Sci.">
        <title>Draft Genome of Tanacetum Coccineum: Genomic Comparison of Closely Related Tanacetum-Family Plants.</title>
        <authorList>
            <person name="Yamashiro T."/>
            <person name="Shiraishi A."/>
            <person name="Nakayama K."/>
            <person name="Satake H."/>
        </authorList>
    </citation>
    <scope>NUCLEOTIDE SEQUENCE</scope>
</reference>
<dbReference type="PANTHER" id="PTHR33116">
    <property type="entry name" value="REVERSE TRANSCRIPTASE ZINC-BINDING DOMAIN-CONTAINING PROTEIN-RELATED-RELATED"/>
    <property type="match status" value="1"/>
</dbReference>
<dbReference type="InterPro" id="IPR026960">
    <property type="entry name" value="RVT-Znf"/>
</dbReference>
<dbReference type="InterPro" id="IPR043502">
    <property type="entry name" value="DNA/RNA_pol_sf"/>
</dbReference>
<gene>
    <name evidence="2" type="ORF">Tco_0751033</name>
</gene>
<dbReference type="InterPro" id="IPR000477">
    <property type="entry name" value="RT_dom"/>
</dbReference>
<evidence type="ECO:0000259" key="1">
    <source>
        <dbReference type="PROSITE" id="PS50878"/>
    </source>
</evidence>
<dbReference type="PANTHER" id="PTHR33116:SF76">
    <property type="entry name" value="DUF4283 DOMAIN-CONTAINING PROTEIN"/>
    <property type="match status" value="1"/>
</dbReference>
<dbReference type="PROSITE" id="PS50878">
    <property type="entry name" value="RT_POL"/>
    <property type="match status" value="1"/>
</dbReference>
<keyword evidence="3" id="KW-1185">Reference proteome</keyword>
<dbReference type="EMBL" id="BQNB010010978">
    <property type="protein sequence ID" value="GJS84492.1"/>
    <property type="molecule type" value="Genomic_DNA"/>
</dbReference>
<feature type="domain" description="Reverse transcriptase" evidence="1">
    <location>
        <begin position="351"/>
        <end position="630"/>
    </location>
</feature>